<evidence type="ECO:0000313" key="1">
    <source>
        <dbReference type="EMBL" id="KAJ8127734.1"/>
    </source>
</evidence>
<keyword evidence="2" id="KW-1185">Reference proteome</keyword>
<accession>A0ACC2JK80</accession>
<proteinExistence type="predicted"/>
<name>A0ACC2JK80_9PEZI</name>
<evidence type="ECO:0000313" key="2">
    <source>
        <dbReference type="Proteomes" id="UP001153332"/>
    </source>
</evidence>
<dbReference type="EMBL" id="JAPUUL010001317">
    <property type="protein sequence ID" value="KAJ8127734.1"/>
    <property type="molecule type" value="Genomic_DNA"/>
</dbReference>
<dbReference type="Proteomes" id="UP001153332">
    <property type="component" value="Unassembled WGS sequence"/>
</dbReference>
<protein>
    <submittedName>
        <fullName evidence="1">Uncharacterized protein</fullName>
    </submittedName>
</protein>
<comment type="caution">
    <text evidence="1">The sequence shown here is derived from an EMBL/GenBank/DDBJ whole genome shotgun (WGS) entry which is preliminary data.</text>
</comment>
<sequence length="402" mass="45147">MVAFARKRRGPRPSKYLPDDIEDGLRHLVLDGVEDFRPVGGDAPQLIIPNPESGCHGTYFIRRSGIEFFFHHSAQCDCLIEGTPGVTTYQIPPILDDFRIQLIHGINVPFRLEPNLAAMVVMKTFLAMYVPKELRMSVEVDDPATDLAEREEIPDSGKGKGRQLEGIPEEESQDVDEWEGIEDEETQERDKQGGGGITTMASRETRDAGYSHLLKEEVTSIWLVELKRGIWHDCPAARGWALALVAEDTTVVVGPKIIEEKDHHICGRMSPIEGDAIDAVSRMETITEAGYARRLKPGTLVDDLLRLLKGSGIKYGRARDGRGLRFWLCSLFFLWRDYIVDTPGDTLPEKAVALTRRCSKDGDTMASMPIEKGMYPWLNIEGIEANKACEQWIAHLREKEGF</sequence>
<reference evidence="1" key="1">
    <citation type="submission" date="2022-12" db="EMBL/GenBank/DDBJ databases">
        <title>Genome Sequence of Lasiodiplodia mahajangana.</title>
        <authorList>
            <person name="Buettner E."/>
        </authorList>
    </citation>
    <scope>NUCLEOTIDE SEQUENCE</scope>
    <source>
        <strain evidence="1">VT137</strain>
    </source>
</reference>
<gene>
    <name evidence="1" type="ORF">O1611_g5900</name>
</gene>
<organism evidence="1 2">
    <name type="scientific">Lasiodiplodia mahajangana</name>
    <dbReference type="NCBI Taxonomy" id="1108764"/>
    <lineage>
        <taxon>Eukaryota</taxon>
        <taxon>Fungi</taxon>
        <taxon>Dikarya</taxon>
        <taxon>Ascomycota</taxon>
        <taxon>Pezizomycotina</taxon>
        <taxon>Dothideomycetes</taxon>
        <taxon>Dothideomycetes incertae sedis</taxon>
        <taxon>Botryosphaeriales</taxon>
        <taxon>Botryosphaeriaceae</taxon>
        <taxon>Lasiodiplodia</taxon>
    </lineage>
</organism>